<feature type="region of interest" description="Disordered" evidence="1">
    <location>
        <begin position="57"/>
        <end position="144"/>
    </location>
</feature>
<evidence type="ECO:0000313" key="2">
    <source>
        <dbReference type="EMBL" id="GAA0158495.1"/>
    </source>
</evidence>
<comment type="caution">
    <text evidence="2">The sequence shown here is derived from an EMBL/GenBank/DDBJ whole genome shotgun (WGS) entry which is preliminary data.</text>
</comment>
<sequence length="144" mass="16137">MRQPMHTPLTGFTGHSVYPMRMATLDFTLESGTKESIIRAQCTVVDMPDSCYNGLIGGNRGDKSQSEEGANVLSKIGSSIGQGARKAKKHSRENHPEVMSTQHEARYEEENSPKQRENLKRPVPHEEIVKVPFVKEEPEKRCST</sequence>
<protein>
    <submittedName>
        <fullName evidence="2">Uncharacterized protein</fullName>
    </submittedName>
</protein>
<feature type="compositionally biased region" description="Basic and acidic residues" evidence="1">
    <location>
        <begin position="103"/>
        <end position="144"/>
    </location>
</feature>
<dbReference type="EMBL" id="BAABME010003362">
    <property type="protein sequence ID" value="GAA0158495.1"/>
    <property type="molecule type" value="Genomic_DNA"/>
</dbReference>
<evidence type="ECO:0000256" key="1">
    <source>
        <dbReference type="SAM" id="MobiDB-lite"/>
    </source>
</evidence>
<name>A0AAV3Q786_LITER</name>
<evidence type="ECO:0000313" key="3">
    <source>
        <dbReference type="Proteomes" id="UP001454036"/>
    </source>
</evidence>
<gene>
    <name evidence="2" type="ORF">LIER_15503</name>
</gene>
<dbReference type="Proteomes" id="UP001454036">
    <property type="component" value="Unassembled WGS sequence"/>
</dbReference>
<accession>A0AAV3Q786</accession>
<reference evidence="2 3" key="1">
    <citation type="submission" date="2024-01" db="EMBL/GenBank/DDBJ databases">
        <title>The complete chloroplast genome sequence of Lithospermum erythrorhizon: insights into the phylogenetic relationship among Boraginaceae species and the maternal lineages of purple gromwells.</title>
        <authorList>
            <person name="Okada T."/>
            <person name="Watanabe K."/>
        </authorList>
    </citation>
    <scope>NUCLEOTIDE SEQUENCE [LARGE SCALE GENOMIC DNA]</scope>
</reference>
<organism evidence="2 3">
    <name type="scientific">Lithospermum erythrorhizon</name>
    <name type="common">Purple gromwell</name>
    <name type="synonym">Lithospermum officinale var. erythrorhizon</name>
    <dbReference type="NCBI Taxonomy" id="34254"/>
    <lineage>
        <taxon>Eukaryota</taxon>
        <taxon>Viridiplantae</taxon>
        <taxon>Streptophyta</taxon>
        <taxon>Embryophyta</taxon>
        <taxon>Tracheophyta</taxon>
        <taxon>Spermatophyta</taxon>
        <taxon>Magnoliopsida</taxon>
        <taxon>eudicotyledons</taxon>
        <taxon>Gunneridae</taxon>
        <taxon>Pentapetalae</taxon>
        <taxon>asterids</taxon>
        <taxon>lamiids</taxon>
        <taxon>Boraginales</taxon>
        <taxon>Boraginaceae</taxon>
        <taxon>Boraginoideae</taxon>
        <taxon>Lithospermeae</taxon>
        <taxon>Lithospermum</taxon>
    </lineage>
</organism>
<keyword evidence="3" id="KW-1185">Reference proteome</keyword>
<dbReference type="AlphaFoldDB" id="A0AAV3Q786"/>
<proteinExistence type="predicted"/>